<dbReference type="InterPro" id="IPR011600">
    <property type="entry name" value="Pept_C14_caspase"/>
</dbReference>
<dbReference type="PANTHER" id="PTHR48104:SF30">
    <property type="entry name" value="METACASPASE-1"/>
    <property type="match status" value="1"/>
</dbReference>
<dbReference type="SUPFAM" id="SSF52129">
    <property type="entry name" value="Caspase-like"/>
    <property type="match status" value="1"/>
</dbReference>
<organism evidence="2 3">
    <name type="scientific">Pelodictyon phaeoclathratiforme (strain DSM 5477 / BU-1)</name>
    <dbReference type="NCBI Taxonomy" id="324925"/>
    <lineage>
        <taxon>Bacteria</taxon>
        <taxon>Pseudomonadati</taxon>
        <taxon>Chlorobiota</taxon>
        <taxon>Chlorobiia</taxon>
        <taxon>Chlorobiales</taxon>
        <taxon>Chlorobiaceae</taxon>
        <taxon>Chlorobium/Pelodictyon group</taxon>
        <taxon>Pelodictyon</taxon>
    </lineage>
</organism>
<dbReference type="AlphaFoldDB" id="B4SAF9"/>
<dbReference type="InterPro" id="IPR029030">
    <property type="entry name" value="Caspase-like_dom_sf"/>
</dbReference>
<dbReference type="InterPro" id="IPR050452">
    <property type="entry name" value="Metacaspase"/>
</dbReference>
<keyword evidence="3" id="KW-1185">Reference proteome</keyword>
<dbReference type="KEGG" id="pph:Ppha_1607"/>
<sequence length="276" mass="30180">MATSKKALCVGINNFKNYPSAALQGCVNDAHDMSALLQKLLGFQGSDITVLTDAQATKATIISNLKAMVDGAKAGKYSYLVFSLSSHGTQVPDLSGDEPDRADEAFCPHDLAQAGGQWDANHVILDDELRDLFIQLPANVLLEVYLDTCHSGTGLKAIDMLLDRTPRYLPPPSLEAFEEVESKRSRGLRHGMLEKGMVHNILWAGCRADQTSADAKIGGSWHGAFTYYFCKEMNACKNSLSRADLLTKVRADLKKGKYSQIPQLECEATKRKVQIG</sequence>
<dbReference type="eggNOG" id="COG4249">
    <property type="taxonomic scope" value="Bacteria"/>
</dbReference>
<proteinExistence type="predicted"/>
<dbReference type="GO" id="GO:0006508">
    <property type="term" value="P:proteolysis"/>
    <property type="evidence" value="ECO:0007669"/>
    <property type="project" value="InterPro"/>
</dbReference>
<evidence type="ECO:0000313" key="3">
    <source>
        <dbReference type="Proteomes" id="UP000002724"/>
    </source>
</evidence>
<dbReference type="Pfam" id="PF00656">
    <property type="entry name" value="Peptidase_C14"/>
    <property type="match status" value="1"/>
</dbReference>
<name>B4SAF9_PELPB</name>
<feature type="domain" description="Peptidase C14 caspase" evidence="1">
    <location>
        <begin position="5"/>
        <end position="271"/>
    </location>
</feature>
<evidence type="ECO:0000313" key="2">
    <source>
        <dbReference type="EMBL" id="ACF43845.1"/>
    </source>
</evidence>
<accession>B4SAF9</accession>
<dbReference type="GO" id="GO:0004197">
    <property type="term" value="F:cysteine-type endopeptidase activity"/>
    <property type="evidence" value="ECO:0007669"/>
    <property type="project" value="InterPro"/>
</dbReference>
<dbReference type="Proteomes" id="UP000002724">
    <property type="component" value="Chromosome"/>
</dbReference>
<reference evidence="2 3" key="1">
    <citation type="submission" date="2008-06" db="EMBL/GenBank/DDBJ databases">
        <title>Complete sequence of Pelodictyon phaeoclathratiforme BU-1.</title>
        <authorList>
            <consortium name="US DOE Joint Genome Institute"/>
            <person name="Lucas S."/>
            <person name="Copeland A."/>
            <person name="Lapidus A."/>
            <person name="Glavina del Rio T."/>
            <person name="Dalin E."/>
            <person name="Tice H."/>
            <person name="Bruce D."/>
            <person name="Goodwin L."/>
            <person name="Pitluck S."/>
            <person name="Schmutz J."/>
            <person name="Larimer F."/>
            <person name="Land M."/>
            <person name="Hauser L."/>
            <person name="Kyrpides N."/>
            <person name="Mikhailova N."/>
            <person name="Liu Z."/>
            <person name="Li T."/>
            <person name="Zhao F."/>
            <person name="Overmann J."/>
            <person name="Bryant D.A."/>
            <person name="Richardson P."/>
        </authorList>
    </citation>
    <scope>NUCLEOTIDE SEQUENCE [LARGE SCALE GENOMIC DNA]</scope>
    <source>
        <strain evidence="3">DSM 5477 / BU-1</strain>
    </source>
</reference>
<dbReference type="EMBL" id="CP001110">
    <property type="protein sequence ID" value="ACF43845.1"/>
    <property type="molecule type" value="Genomic_DNA"/>
</dbReference>
<dbReference type="HOGENOM" id="CLU_029389_3_2_10"/>
<dbReference type="Gene3D" id="3.40.50.12660">
    <property type="match status" value="1"/>
</dbReference>
<dbReference type="RefSeq" id="WP_012508332.1">
    <property type="nucleotide sequence ID" value="NC_011060.1"/>
</dbReference>
<dbReference type="GO" id="GO:0005737">
    <property type="term" value="C:cytoplasm"/>
    <property type="evidence" value="ECO:0007669"/>
    <property type="project" value="TreeGrafter"/>
</dbReference>
<gene>
    <name evidence="2" type="ordered locus">Ppha_1607</name>
</gene>
<evidence type="ECO:0000259" key="1">
    <source>
        <dbReference type="Pfam" id="PF00656"/>
    </source>
</evidence>
<protein>
    <submittedName>
        <fullName evidence="2">Peptidase C14 caspase catalytic subunit p20</fullName>
    </submittedName>
</protein>
<dbReference type="PANTHER" id="PTHR48104">
    <property type="entry name" value="METACASPASE-4"/>
    <property type="match status" value="1"/>
</dbReference>